<accession>A0A645GNS3</accession>
<gene>
    <name evidence="1" type="ORF">SDC9_176010</name>
</gene>
<reference evidence="1" key="1">
    <citation type="submission" date="2019-08" db="EMBL/GenBank/DDBJ databases">
        <authorList>
            <person name="Kucharzyk K."/>
            <person name="Murdoch R.W."/>
            <person name="Higgins S."/>
            <person name="Loffler F."/>
        </authorList>
    </citation>
    <scope>NUCLEOTIDE SEQUENCE</scope>
</reference>
<protein>
    <submittedName>
        <fullName evidence="1">Uncharacterized protein</fullName>
    </submittedName>
</protein>
<sequence length="127" mass="14772">MRQHTARRFEETNTFEFARCRNIRFHEGGMVAFTDVHDQRVVLILQNILQFTAVNGTANNTTQRRVQLRHFDSFTGQLGVNRDDFIQLGMSRLAFGRQFTQHVGQRTHFNRFTVEGRCFNPGVLAVI</sequence>
<name>A0A645GNS3_9ZZZZ</name>
<organism evidence="1">
    <name type="scientific">bioreactor metagenome</name>
    <dbReference type="NCBI Taxonomy" id="1076179"/>
    <lineage>
        <taxon>unclassified sequences</taxon>
        <taxon>metagenomes</taxon>
        <taxon>ecological metagenomes</taxon>
    </lineage>
</organism>
<dbReference type="EMBL" id="VSSQ01078908">
    <property type="protein sequence ID" value="MPN28568.1"/>
    <property type="molecule type" value="Genomic_DNA"/>
</dbReference>
<proteinExistence type="predicted"/>
<evidence type="ECO:0000313" key="1">
    <source>
        <dbReference type="EMBL" id="MPN28568.1"/>
    </source>
</evidence>
<dbReference type="AlphaFoldDB" id="A0A645GNS3"/>
<comment type="caution">
    <text evidence="1">The sequence shown here is derived from an EMBL/GenBank/DDBJ whole genome shotgun (WGS) entry which is preliminary data.</text>
</comment>